<sequence length="85" mass="9805">MTEVVAGIHTTPLQLTQIDQDIRAGEELQDVENLLGMVVHSEEEAYKLYNDYAIRIGFSVRKEKLRYAKNGVRQREYVCLKEGFS</sequence>
<proteinExistence type="predicted"/>
<dbReference type="PANTHER" id="PTHR46328">
    <property type="entry name" value="FAR-RED IMPAIRED RESPONSIVE (FAR1) FAMILY PROTEIN-RELATED"/>
    <property type="match status" value="1"/>
</dbReference>
<dbReference type="AlphaFoldDB" id="A0AAW2D644"/>
<gene>
    <name evidence="2" type="ORF">SO802_012734</name>
</gene>
<dbReference type="PANTHER" id="PTHR46328:SF44">
    <property type="entry name" value="FAR1 DOMAIN-CONTAINING PROTEIN"/>
    <property type="match status" value="1"/>
</dbReference>
<keyword evidence="3" id="KW-1185">Reference proteome</keyword>
<protein>
    <recommendedName>
        <fullName evidence="1">FAR1 domain-containing protein</fullName>
    </recommendedName>
</protein>
<reference evidence="2 3" key="1">
    <citation type="submission" date="2024-01" db="EMBL/GenBank/DDBJ databases">
        <title>A telomere-to-telomere, gap-free genome of sweet tea (Lithocarpus litseifolius).</title>
        <authorList>
            <person name="Zhou J."/>
        </authorList>
    </citation>
    <scope>NUCLEOTIDE SEQUENCE [LARGE SCALE GENOMIC DNA]</scope>
    <source>
        <strain evidence="2">Zhou-2022a</strain>
        <tissue evidence="2">Leaf</tissue>
    </source>
</reference>
<evidence type="ECO:0000313" key="2">
    <source>
        <dbReference type="EMBL" id="KAL0005173.1"/>
    </source>
</evidence>
<dbReference type="Pfam" id="PF03101">
    <property type="entry name" value="FAR1"/>
    <property type="match status" value="1"/>
</dbReference>
<dbReference type="EMBL" id="JAZDWU010000004">
    <property type="protein sequence ID" value="KAL0005173.1"/>
    <property type="molecule type" value="Genomic_DNA"/>
</dbReference>
<evidence type="ECO:0000313" key="3">
    <source>
        <dbReference type="Proteomes" id="UP001459277"/>
    </source>
</evidence>
<feature type="domain" description="FAR1" evidence="1">
    <location>
        <begin position="48"/>
        <end position="84"/>
    </location>
</feature>
<dbReference type="Proteomes" id="UP001459277">
    <property type="component" value="Unassembled WGS sequence"/>
</dbReference>
<accession>A0AAW2D644</accession>
<organism evidence="2 3">
    <name type="scientific">Lithocarpus litseifolius</name>
    <dbReference type="NCBI Taxonomy" id="425828"/>
    <lineage>
        <taxon>Eukaryota</taxon>
        <taxon>Viridiplantae</taxon>
        <taxon>Streptophyta</taxon>
        <taxon>Embryophyta</taxon>
        <taxon>Tracheophyta</taxon>
        <taxon>Spermatophyta</taxon>
        <taxon>Magnoliopsida</taxon>
        <taxon>eudicotyledons</taxon>
        <taxon>Gunneridae</taxon>
        <taxon>Pentapetalae</taxon>
        <taxon>rosids</taxon>
        <taxon>fabids</taxon>
        <taxon>Fagales</taxon>
        <taxon>Fagaceae</taxon>
        <taxon>Lithocarpus</taxon>
    </lineage>
</organism>
<name>A0AAW2D644_9ROSI</name>
<dbReference type="InterPro" id="IPR004330">
    <property type="entry name" value="FAR1_DNA_bnd_dom"/>
</dbReference>
<evidence type="ECO:0000259" key="1">
    <source>
        <dbReference type="Pfam" id="PF03101"/>
    </source>
</evidence>
<comment type="caution">
    <text evidence="2">The sequence shown here is derived from an EMBL/GenBank/DDBJ whole genome shotgun (WGS) entry which is preliminary data.</text>
</comment>